<evidence type="ECO:0000256" key="2">
    <source>
        <dbReference type="ARBA" id="ARBA00006472"/>
    </source>
</evidence>
<dbReference type="Pfam" id="PF18029">
    <property type="entry name" value="Glyoxalase_6"/>
    <property type="match status" value="1"/>
</dbReference>
<dbReference type="InterPro" id="IPR029068">
    <property type="entry name" value="Glyas_Bleomycin-R_OHBP_Dase"/>
</dbReference>
<dbReference type="InterPro" id="IPR041581">
    <property type="entry name" value="Glyoxalase_6"/>
</dbReference>
<dbReference type="PATRIC" id="fig|69370.6.peg.2823"/>
<evidence type="ECO:0000256" key="4">
    <source>
        <dbReference type="ARBA" id="ARBA00021735"/>
    </source>
</evidence>
<evidence type="ECO:0000256" key="5">
    <source>
        <dbReference type="ARBA" id="ARBA00023239"/>
    </source>
</evidence>
<dbReference type="Proteomes" id="UP000034098">
    <property type="component" value="Unassembled WGS sequence"/>
</dbReference>
<dbReference type="InterPro" id="IPR001533">
    <property type="entry name" value="Pterin_deHydtase"/>
</dbReference>
<dbReference type="OrthoDB" id="15077at2"/>
<gene>
    <name evidence="7" type="ORF">RS82_02777</name>
</gene>
<keyword evidence="8" id="KW-1185">Reference proteome</keyword>
<comment type="caution">
    <text evidence="7">The sequence shown here is derived from an EMBL/GenBank/DDBJ whole genome shotgun (WGS) entry which is preliminary data.</text>
</comment>
<dbReference type="GO" id="GO:0008124">
    <property type="term" value="F:4-alpha-hydroxytetrahydrobiopterin dehydratase activity"/>
    <property type="evidence" value="ECO:0007669"/>
    <property type="project" value="UniProtKB-EC"/>
</dbReference>
<dbReference type="Gene3D" id="3.30.1360.20">
    <property type="entry name" value="Transcriptional coactivator/pterin dehydratase"/>
    <property type="match status" value="1"/>
</dbReference>
<keyword evidence="5 7" id="KW-0456">Lyase</keyword>
<feature type="domain" description="Glyoxalase-like" evidence="6">
    <location>
        <begin position="108"/>
        <end position="207"/>
    </location>
</feature>
<protein>
    <recommendedName>
        <fullName evidence="4">Putative pterin-4-alpha-carbinolamine dehydratase</fullName>
        <ecNumber evidence="3">4.2.1.96</ecNumber>
    </recommendedName>
</protein>
<dbReference type="Gene3D" id="3.10.180.10">
    <property type="entry name" value="2,3-Dihydroxybiphenyl 1,2-Dioxygenase, domain 1"/>
    <property type="match status" value="1"/>
</dbReference>
<evidence type="ECO:0000313" key="8">
    <source>
        <dbReference type="Proteomes" id="UP000034098"/>
    </source>
</evidence>
<organism evidence="7 8">
    <name type="scientific">Microbacterium trichothecenolyticum</name>
    <name type="common">Aureobacterium trichothecenolyticum</name>
    <dbReference type="NCBI Taxonomy" id="69370"/>
    <lineage>
        <taxon>Bacteria</taxon>
        <taxon>Bacillati</taxon>
        <taxon>Actinomycetota</taxon>
        <taxon>Actinomycetes</taxon>
        <taxon>Micrococcales</taxon>
        <taxon>Microbacteriaceae</taxon>
        <taxon>Microbacterium</taxon>
    </lineage>
</organism>
<dbReference type="GO" id="GO:0006729">
    <property type="term" value="P:tetrahydrobiopterin biosynthetic process"/>
    <property type="evidence" value="ECO:0007669"/>
    <property type="project" value="InterPro"/>
</dbReference>
<name>A0A0M2HBS2_MICTR</name>
<dbReference type="AlphaFoldDB" id="A0A0M2HBS2"/>
<dbReference type="EMBL" id="JYJA01000037">
    <property type="protein sequence ID" value="KJL41548.1"/>
    <property type="molecule type" value="Genomic_DNA"/>
</dbReference>
<dbReference type="SUPFAM" id="SSF55248">
    <property type="entry name" value="PCD-like"/>
    <property type="match status" value="1"/>
</dbReference>
<dbReference type="RefSeq" id="WP_045300347.1">
    <property type="nucleotide sequence ID" value="NZ_JYJA01000037.1"/>
</dbReference>
<comment type="similarity">
    <text evidence="2">Belongs to the pterin-4-alpha-carbinolamine dehydratase family.</text>
</comment>
<evidence type="ECO:0000259" key="6">
    <source>
        <dbReference type="Pfam" id="PF18029"/>
    </source>
</evidence>
<dbReference type="PANTHER" id="PTHR12599">
    <property type="entry name" value="PTERIN-4-ALPHA-CARBINOLAMINE DEHYDRATASE"/>
    <property type="match status" value="1"/>
</dbReference>
<dbReference type="CDD" id="cd00488">
    <property type="entry name" value="PCD_DCoH"/>
    <property type="match status" value="1"/>
</dbReference>
<evidence type="ECO:0000313" key="7">
    <source>
        <dbReference type="EMBL" id="KJL41548.1"/>
    </source>
</evidence>
<dbReference type="PANTHER" id="PTHR12599:SF0">
    <property type="entry name" value="PTERIN-4-ALPHA-CARBINOLAMINE DEHYDRATASE"/>
    <property type="match status" value="1"/>
</dbReference>
<sequence length="211" mass="22755">MDTITSAEFRAFPGVEHWHPRVTGAFALFRTGTFAAGAQLFGAIAELAEAADHHPDVDVRYTSVRVRLTTHSAGGLTEKDAALAAQISQAARELDIPADTGRMLDVMLAVATPDPGAVVPFWKAATGFSEVRDGVLFDKDGRGPLIWFQPVDKPLRGRSHLDVNGPRDVIEKRLEAALAAGGVIVDDSHAPEWWTLADADGHKVDLCPWRA</sequence>
<accession>A0A0M2HBS2</accession>
<dbReference type="Pfam" id="PF01329">
    <property type="entry name" value="Pterin_4a"/>
    <property type="match status" value="1"/>
</dbReference>
<dbReference type="SUPFAM" id="SSF54593">
    <property type="entry name" value="Glyoxalase/Bleomycin resistance protein/Dihydroxybiphenyl dioxygenase"/>
    <property type="match status" value="1"/>
</dbReference>
<evidence type="ECO:0000256" key="3">
    <source>
        <dbReference type="ARBA" id="ARBA00013252"/>
    </source>
</evidence>
<comment type="catalytic activity">
    <reaction evidence="1">
        <text>(4aS,6R)-4a-hydroxy-L-erythro-5,6,7,8-tetrahydrobiopterin = (6R)-L-erythro-6,7-dihydrobiopterin + H2O</text>
        <dbReference type="Rhea" id="RHEA:11920"/>
        <dbReference type="ChEBI" id="CHEBI:15377"/>
        <dbReference type="ChEBI" id="CHEBI:15642"/>
        <dbReference type="ChEBI" id="CHEBI:43120"/>
        <dbReference type="EC" id="4.2.1.96"/>
    </reaction>
</comment>
<dbReference type="EC" id="4.2.1.96" evidence="3"/>
<reference evidence="7 8" key="1">
    <citation type="submission" date="2015-02" db="EMBL/GenBank/DDBJ databases">
        <title>Draft genome sequences of ten Microbacterium spp. with emphasis on heavy metal contaminated environments.</title>
        <authorList>
            <person name="Corretto E."/>
        </authorList>
    </citation>
    <scope>NUCLEOTIDE SEQUENCE [LARGE SCALE GENOMIC DNA]</scope>
    <source>
        <strain evidence="7 8">DSM 8608</strain>
    </source>
</reference>
<proteinExistence type="inferred from homology"/>
<evidence type="ECO:0000256" key="1">
    <source>
        <dbReference type="ARBA" id="ARBA00001554"/>
    </source>
</evidence>
<dbReference type="InterPro" id="IPR036428">
    <property type="entry name" value="PCD_sf"/>
</dbReference>